<dbReference type="SUPFAM" id="SSF55729">
    <property type="entry name" value="Acyl-CoA N-acyltransferases (Nat)"/>
    <property type="match status" value="1"/>
</dbReference>
<name>A0A2A4I991_9SPHN</name>
<dbReference type="EMBL" id="NWVC01000002">
    <property type="protein sequence ID" value="PCG15069.1"/>
    <property type="molecule type" value="Genomic_DNA"/>
</dbReference>
<keyword evidence="5" id="KW-1185">Reference proteome</keyword>
<dbReference type="Gene3D" id="3.40.630.30">
    <property type="match status" value="1"/>
</dbReference>
<dbReference type="InterPro" id="IPR016181">
    <property type="entry name" value="Acyl_CoA_acyltransferase"/>
</dbReference>
<dbReference type="AlphaFoldDB" id="A0A2A4I991"/>
<evidence type="ECO:0000313" key="5">
    <source>
        <dbReference type="Proteomes" id="UP000218323"/>
    </source>
</evidence>
<evidence type="ECO:0000256" key="2">
    <source>
        <dbReference type="ARBA" id="ARBA00023315"/>
    </source>
</evidence>
<protein>
    <submittedName>
        <fullName evidence="4">GNAT family N-acetyltransferase</fullName>
    </submittedName>
</protein>
<dbReference type="RefSeq" id="WP_096640602.1">
    <property type="nucleotide sequence ID" value="NZ_JBHIWA010000001.1"/>
</dbReference>
<evidence type="ECO:0000313" key="4">
    <source>
        <dbReference type="EMBL" id="PCG15069.1"/>
    </source>
</evidence>
<proteinExistence type="predicted"/>
<sequence length="203" mass="22528">MGVTRVAGLHAVPDDHVATIVTTLEMRTRPPLRPMPTAPLRLVRWDVPDPDRYRTLFRRVGARWLWYSRLVMDDAALTAIIHDPAVEVFAAVDRAGVELGMLELDRREAGACEIGYFALVPELAGKGLGRWLMAEALARAWTPGTRRVWLHTCTLDHPSALGFYRAQGFTAMARTVEVFADPRVLGVLPADAAPQVPLLARTR</sequence>
<dbReference type="Proteomes" id="UP000218323">
    <property type="component" value="Unassembled WGS sequence"/>
</dbReference>
<dbReference type="CDD" id="cd04301">
    <property type="entry name" value="NAT_SF"/>
    <property type="match status" value="1"/>
</dbReference>
<accession>A0A2A4I991</accession>
<dbReference type="Pfam" id="PF00583">
    <property type="entry name" value="Acetyltransf_1"/>
    <property type="match status" value="1"/>
</dbReference>
<organism evidence="4 5">
    <name type="scientific">Sphingomonas adhaesiva</name>
    <dbReference type="NCBI Taxonomy" id="28212"/>
    <lineage>
        <taxon>Bacteria</taxon>
        <taxon>Pseudomonadati</taxon>
        <taxon>Pseudomonadota</taxon>
        <taxon>Alphaproteobacteria</taxon>
        <taxon>Sphingomonadales</taxon>
        <taxon>Sphingomonadaceae</taxon>
        <taxon>Sphingomonas</taxon>
    </lineage>
</organism>
<dbReference type="PANTHER" id="PTHR43800">
    <property type="entry name" value="PEPTIDYL-LYSINE N-ACETYLTRANSFERASE YJAB"/>
    <property type="match status" value="1"/>
</dbReference>
<reference evidence="4 5" key="1">
    <citation type="submission" date="2017-09" db="EMBL/GenBank/DDBJ databases">
        <title>Sphingomonas adhaesiva DSM 7418, whole genome shotgun sequence.</title>
        <authorList>
            <person name="Feng G."/>
            <person name="Zhu H."/>
        </authorList>
    </citation>
    <scope>NUCLEOTIDE SEQUENCE [LARGE SCALE GENOMIC DNA]</scope>
    <source>
        <strain evidence="4 5">DSM 7418</strain>
    </source>
</reference>
<comment type="caution">
    <text evidence="4">The sequence shown here is derived from an EMBL/GenBank/DDBJ whole genome shotgun (WGS) entry which is preliminary data.</text>
</comment>
<dbReference type="InterPro" id="IPR000182">
    <property type="entry name" value="GNAT_dom"/>
</dbReference>
<keyword evidence="2" id="KW-0012">Acyltransferase</keyword>
<gene>
    <name evidence="4" type="ORF">COA07_05835</name>
</gene>
<feature type="domain" description="N-acetyltransferase" evidence="3">
    <location>
        <begin position="40"/>
        <end position="191"/>
    </location>
</feature>
<evidence type="ECO:0000256" key="1">
    <source>
        <dbReference type="ARBA" id="ARBA00022679"/>
    </source>
</evidence>
<dbReference type="GO" id="GO:0016747">
    <property type="term" value="F:acyltransferase activity, transferring groups other than amino-acyl groups"/>
    <property type="evidence" value="ECO:0007669"/>
    <property type="project" value="InterPro"/>
</dbReference>
<keyword evidence="1 4" id="KW-0808">Transferase</keyword>
<dbReference type="PANTHER" id="PTHR43800:SF1">
    <property type="entry name" value="PEPTIDYL-LYSINE N-ACETYLTRANSFERASE YJAB"/>
    <property type="match status" value="1"/>
</dbReference>
<evidence type="ECO:0000259" key="3">
    <source>
        <dbReference type="PROSITE" id="PS51186"/>
    </source>
</evidence>
<dbReference type="PROSITE" id="PS51186">
    <property type="entry name" value="GNAT"/>
    <property type="match status" value="1"/>
</dbReference>